<dbReference type="Pfam" id="PF11589">
    <property type="entry name" value="DUF3244"/>
    <property type="match status" value="1"/>
</dbReference>
<dbReference type="InterPro" id="IPR021638">
    <property type="entry name" value="DUF3244"/>
</dbReference>
<sequence length="196" mass="21767">MKTLMTLAMVLSMSIASMANEGIVNVSAASKVKVNGKSFTLSLDETLGKVRVVISNPQGKTIHQQVYFIEENTKVPFNLSNLPEGTYHVEIASLEKRHVVGKTKYDIKISNSEPMALPLMASFKPIDDNKIRLSVVGLEIPGLLVKIKDARGQVVFKEYINEEGGFQKIYNFQKLNTNGFTMELEDAKGRFKTLAL</sequence>
<dbReference type="Gene3D" id="2.60.40.3080">
    <property type="match status" value="1"/>
</dbReference>
<dbReference type="RefSeq" id="WP_241290653.1">
    <property type="nucleotide sequence ID" value="NZ_JAKZGR010000001.1"/>
</dbReference>
<evidence type="ECO:0000256" key="1">
    <source>
        <dbReference type="SAM" id="SignalP"/>
    </source>
</evidence>
<reference evidence="3" key="1">
    <citation type="journal article" date="2019" name="Int. J. Syst. Evol. Microbiol.">
        <title>The Global Catalogue of Microorganisms (GCM) 10K type strain sequencing project: providing services to taxonomists for standard genome sequencing and annotation.</title>
        <authorList>
            <consortium name="The Broad Institute Genomics Platform"/>
            <consortium name="The Broad Institute Genome Sequencing Center for Infectious Disease"/>
            <person name="Wu L."/>
            <person name="Ma J."/>
        </authorList>
    </citation>
    <scope>NUCLEOTIDE SEQUENCE [LARGE SCALE GENOMIC DNA]</scope>
    <source>
        <strain evidence="3">CECT 8551</strain>
    </source>
</reference>
<gene>
    <name evidence="2" type="ORF">ACFOUP_07070</name>
</gene>
<feature type="signal peptide" evidence="1">
    <location>
        <begin position="1"/>
        <end position="19"/>
    </location>
</feature>
<name>A0ABV8EJZ6_9BACT</name>
<feature type="chain" id="PRO_5046831145" evidence="1">
    <location>
        <begin position="20"/>
        <end position="196"/>
    </location>
</feature>
<evidence type="ECO:0000313" key="2">
    <source>
        <dbReference type="EMBL" id="MFC3976131.1"/>
    </source>
</evidence>
<accession>A0ABV8EJZ6</accession>
<dbReference type="EMBL" id="JBHSAV010000023">
    <property type="protein sequence ID" value="MFC3976131.1"/>
    <property type="molecule type" value="Genomic_DNA"/>
</dbReference>
<keyword evidence="1" id="KW-0732">Signal</keyword>
<comment type="caution">
    <text evidence="2">The sequence shown here is derived from an EMBL/GenBank/DDBJ whole genome shotgun (WGS) entry which is preliminary data.</text>
</comment>
<evidence type="ECO:0000313" key="3">
    <source>
        <dbReference type="Proteomes" id="UP001595766"/>
    </source>
</evidence>
<organism evidence="2 3">
    <name type="scientific">Belliella kenyensis</name>
    <dbReference type="NCBI Taxonomy" id="1472724"/>
    <lineage>
        <taxon>Bacteria</taxon>
        <taxon>Pseudomonadati</taxon>
        <taxon>Bacteroidota</taxon>
        <taxon>Cytophagia</taxon>
        <taxon>Cytophagales</taxon>
        <taxon>Cyclobacteriaceae</taxon>
        <taxon>Belliella</taxon>
    </lineage>
</organism>
<protein>
    <submittedName>
        <fullName evidence="2">DUF3244 domain-containing protein</fullName>
    </submittedName>
</protein>
<proteinExistence type="predicted"/>
<dbReference type="Proteomes" id="UP001595766">
    <property type="component" value="Unassembled WGS sequence"/>
</dbReference>
<keyword evidence="3" id="KW-1185">Reference proteome</keyword>